<reference evidence="1 2" key="1">
    <citation type="submission" date="2016-08" db="EMBL/GenBank/DDBJ databases">
        <title>Genomes of anaerobic fungi encode conserved fungal cellulosomes for biomass hydrolysis.</title>
        <authorList>
            <consortium name="DOE Joint Genome Institute"/>
            <person name="Haitjema C.H."/>
            <person name="Gilmore S.P."/>
            <person name="Henske J.K."/>
            <person name="Solomon K.V."/>
            <person name="De Groot R."/>
            <person name="Kuo A."/>
            <person name="Mondo S.J."/>
            <person name="Salamov A.A."/>
            <person name="Labutti K."/>
            <person name="Zhao Z."/>
            <person name="Chiniquy J."/>
            <person name="Barry K."/>
            <person name="Brewer H.M."/>
            <person name="Purvine S.O."/>
            <person name="Wright A.T."/>
            <person name="Boxma B."/>
            <person name="Van Alen T."/>
            <person name="Hackstein J.H."/>
            <person name="Baker S.E."/>
            <person name="Grigoriev I.V."/>
            <person name="O'Malley M.A."/>
        </authorList>
    </citation>
    <scope>NUCLEOTIDE SEQUENCE [LARGE SCALE GENOMIC DNA]</scope>
    <source>
        <strain evidence="2">finn</strain>
    </source>
</reference>
<name>A0A1Y1UXR6_9FUNG</name>
<dbReference type="Proteomes" id="UP000193719">
    <property type="component" value="Unassembled WGS sequence"/>
</dbReference>
<evidence type="ECO:0000313" key="1">
    <source>
        <dbReference type="EMBL" id="ORX42334.1"/>
    </source>
</evidence>
<feature type="non-terminal residue" evidence="1">
    <location>
        <position position="1"/>
    </location>
</feature>
<dbReference type="AlphaFoldDB" id="A0A1Y1UXR6"/>
<organism evidence="1 2">
    <name type="scientific">Piromyces finnis</name>
    <dbReference type="NCBI Taxonomy" id="1754191"/>
    <lineage>
        <taxon>Eukaryota</taxon>
        <taxon>Fungi</taxon>
        <taxon>Fungi incertae sedis</taxon>
        <taxon>Chytridiomycota</taxon>
        <taxon>Chytridiomycota incertae sedis</taxon>
        <taxon>Neocallimastigomycetes</taxon>
        <taxon>Neocallimastigales</taxon>
        <taxon>Neocallimastigaceae</taxon>
        <taxon>Piromyces</taxon>
    </lineage>
</organism>
<proteinExistence type="predicted"/>
<dbReference type="EMBL" id="MCFH01000066">
    <property type="protein sequence ID" value="ORX42334.1"/>
    <property type="molecule type" value="Genomic_DNA"/>
</dbReference>
<protein>
    <submittedName>
        <fullName evidence="1">Uncharacterized protein</fullName>
    </submittedName>
</protein>
<keyword evidence="2" id="KW-1185">Reference proteome</keyword>
<gene>
    <name evidence="1" type="ORF">BCR36DRAFT_258919</name>
</gene>
<dbReference type="OrthoDB" id="10267127at2759"/>
<feature type="non-terminal residue" evidence="1">
    <location>
        <position position="131"/>
    </location>
</feature>
<reference evidence="1 2" key="2">
    <citation type="submission" date="2016-08" db="EMBL/GenBank/DDBJ databases">
        <title>Pervasive Adenine N6-methylation of Active Genes in Fungi.</title>
        <authorList>
            <consortium name="DOE Joint Genome Institute"/>
            <person name="Mondo S.J."/>
            <person name="Dannebaum R.O."/>
            <person name="Kuo R.C."/>
            <person name="Labutti K."/>
            <person name="Haridas S."/>
            <person name="Kuo A."/>
            <person name="Salamov A."/>
            <person name="Ahrendt S.R."/>
            <person name="Lipzen A."/>
            <person name="Sullivan W."/>
            <person name="Andreopoulos W.B."/>
            <person name="Clum A."/>
            <person name="Lindquist E."/>
            <person name="Daum C."/>
            <person name="Ramamoorthy G.K."/>
            <person name="Gryganskyi A."/>
            <person name="Culley D."/>
            <person name="Magnuson J.K."/>
            <person name="James T.Y."/>
            <person name="O'Malley M.A."/>
            <person name="Stajich J.E."/>
            <person name="Spatafora J.W."/>
            <person name="Visel A."/>
            <person name="Grigoriev I.V."/>
        </authorList>
    </citation>
    <scope>NUCLEOTIDE SEQUENCE [LARGE SCALE GENOMIC DNA]</scope>
    <source>
        <strain evidence="2">finn</strain>
    </source>
</reference>
<comment type="caution">
    <text evidence="1">The sequence shown here is derived from an EMBL/GenBank/DDBJ whole genome shotgun (WGS) entry which is preliminary data.</text>
</comment>
<sequence length="131" mass="15372">VAFSFADWAYNIPILDKLVYKNTKQFRNILKEVLISAFNPNIFESHIQELQTFLTPYIEEDYTLSEDGKLPGRINNKGNIQLSSIPEFYNNINIIKNWINSKFIFACKKYGFNKTEILLKSEKFSPKSFNF</sequence>
<evidence type="ECO:0000313" key="2">
    <source>
        <dbReference type="Proteomes" id="UP000193719"/>
    </source>
</evidence>
<accession>A0A1Y1UXR6</accession>